<dbReference type="EnsemblPlants" id="ONIVA08G01580.1">
    <property type="protein sequence ID" value="ONIVA08G01580.1"/>
    <property type="gene ID" value="ONIVA08G01580"/>
</dbReference>
<feature type="region of interest" description="Disordered" evidence="1">
    <location>
        <begin position="1"/>
        <end position="64"/>
    </location>
</feature>
<dbReference type="HOGENOM" id="CLU_2874566_0_0_1"/>
<feature type="compositionally biased region" description="Low complexity" evidence="1">
    <location>
        <begin position="19"/>
        <end position="32"/>
    </location>
</feature>
<reference evidence="2" key="1">
    <citation type="submission" date="2015-04" db="UniProtKB">
        <authorList>
            <consortium name="EnsemblPlants"/>
        </authorList>
    </citation>
    <scope>IDENTIFICATION</scope>
    <source>
        <strain evidence="2">SL10</strain>
    </source>
</reference>
<dbReference type="AlphaFoldDB" id="A0A0E0I6S5"/>
<organism evidence="2">
    <name type="scientific">Oryza nivara</name>
    <name type="common">Indian wild rice</name>
    <name type="synonym">Oryza sativa f. spontanea</name>
    <dbReference type="NCBI Taxonomy" id="4536"/>
    <lineage>
        <taxon>Eukaryota</taxon>
        <taxon>Viridiplantae</taxon>
        <taxon>Streptophyta</taxon>
        <taxon>Embryophyta</taxon>
        <taxon>Tracheophyta</taxon>
        <taxon>Spermatophyta</taxon>
        <taxon>Magnoliopsida</taxon>
        <taxon>Liliopsida</taxon>
        <taxon>Poales</taxon>
        <taxon>Poaceae</taxon>
        <taxon>BOP clade</taxon>
        <taxon>Oryzoideae</taxon>
        <taxon>Oryzeae</taxon>
        <taxon>Oryzinae</taxon>
        <taxon>Oryza</taxon>
    </lineage>
</organism>
<keyword evidence="3" id="KW-1185">Reference proteome</keyword>
<dbReference type="Gramene" id="ONIVA08G01580.1">
    <property type="protein sequence ID" value="ONIVA08G01580.1"/>
    <property type="gene ID" value="ONIVA08G01580"/>
</dbReference>
<evidence type="ECO:0000313" key="2">
    <source>
        <dbReference type="EnsemblPlants" id="ONIVA08G01580.1"/>
    </source>
</evidence>
<dbReference type="Proteomes" id="UP000006591">
    <property type="component" value="Chromosome 8"/>
</dbReference>
<protein>
    <submittedName>
        <fullName evidence="2">Uncharacterized protein</fullName>
    </submittedName>
</protein>
<sequence length="64" mass="6533">PSAETEERERERERGEAVSLAASSSSSSLAALRLPPLEEGESSRVSRAAPAPGGGRPSSVAAVE</sequence>
<evidence type="ECO:0000313" key="3">
    <source>
        <dbReference type="Proteomes" id="UP000006591"/>
    </source>
</evidence>
<evidence type="ECO:0000256" key="1">
    <source>
        <dbReference type="SAM" id="MobiDB-lite"/>
    </source>
</evidence>
<accession>A0A0E0I6S5</accession>
<reference evidence="2" key="2">
    <citation type="submission" date="2018-04" db="EMBL/GenBank/DDBJ databases">
        <title>OnivRS2 (Oryza nivara Reference Sequence Version 2).</title>
        <authorList>
            <person name="Zhang J."/>
            <person name="Kudrna D."/>
            <person name="Lee S."/>
            <person name="Talag J."/>
            <person name="Rajasekar S."/>
            <person name="Welchert J."/>
            <person name="Hsing Y.-I."/>
            <person name="Wing R.A."/>
        </authorList>
    </citation>
    <scope>NUCLEOTIDE SEQUENCE [LARGE SCALE GENOMIC DNA]</scope>
    <source>
        <strain evidence="2">SL10</strain>
    </source>
</reference>
<name>A0A0E0I6S5_ORYNI</name>
<proteinExistence type="predicted"/>
<feature type="compositionally biased region" description="Basic and acidic residues" evidence="1">
    <location>
        <begin position="1"/>
        <end position="16"/>
    </location>
</feature>